<organism evidence="2 3">
    <name type="scientific">Eucalyptus globulus</name>
    <name type="common">Tasmanian blue gum</name>
    <dbReference type="NCBI Taxonomy" id="34317"/>
    <lineage>
        <taxon>Eukaryota</taxon>
        <taxon>Viridiplantae</taxon>
        <taxon>Streptophyta</taxon>
        <taxon>Embryophyta</taxon>
        <taxon>Tracheophyta</taxon>
        <taxon>Spermatophyta</taxon>
        <taxon>Magnoliopsida</taxon>
        <taxon>eudicotyledons</taxon>
        <taxon>Gunneridae</taxon>
        <taxon>Pentapetalae</taxon>
        <taxon>rosids</taxon>
        <taxon>malvids</taxon>
        <taxon>Myrtales</taxon>
        <taxon>Myrtaceae</taxon>
        <taxon>Myrtoideae</taxon>
        <taxon>Eucalypteae</taxon>
        <taxon>Eucalyptus</taxon>
    </lineage>
</organism>
<sequence>MVTLQKFKSFAAQCSVALSSTCSPGASSVIQLCRQSQQITTLQMLFTRGGGIGAWGKKKKKSVSGCTLKDLFVSPLPSPERDDDGSGGARGNGRGGEELFPFHAGSLGGLIAGPSSLRPVFVGLRFRSLMLRRLGVPRSRQYPSDMHMWIENFAVNRDRGCRFEWQINLFFPLIR</sequence>
<evidence type="ECO:0000256" key="1">
    <source>
        <dbReference type="SAM" id="MobiDB-lite"/>
    </source>
</evidence>
<dbReference type="PANTHER" id="PTHR34542">
    <property type="entry name" value="OS08G0359900 PROTEIN"/>
    <property type="match status" value="1"/>
</dbReference>
<dbReference type="EMBL" id="JBJKBG010000007">
    <property type="protein sequence ID" value="KAL3731436.1"/>
    <property type="molecule type" value="Genomic_DNA"/>
</dbReference>
<proteinExistence type="predicted"/>
<comment type="caution">
    <text evidence="2">The sequence shown here is derived from an EMBL/GenBank/DDBJ whole genome shotgun (WGS) entry which is preliminary data.</text>
</comment>
<name>A0ABD3K017_EUCGL</name>
<evidence type="ECO:0000313" key="3">
    <source>
        <dbReference type="Proteomes" id="UP001634007"/>
    </source>
</evidence>
<dbReference type="AlphaFoldDB" id="A0ABD3K017"/>
<evidence type="ECO:0000313" key="2">
    <source>
        <dbReference type="EMBL" id="KAL3731436.1"/>
    </source>
</evidence>
<keyword evidence="3" id="KW-1185">Reference proteome</keyword>
<gene>
    <name evidence="2" type="ORF">ACJRO7_028332</name>
</gene>
<dbReference type="PANTHER" id="PTHR34542:SF1">
    <property type="entry name" value="OS08G0359900 PROTEIN"/>
    <property type="match status" value="1"/>
</dbReference>
<reference evidence="2 3" key="1">
    <citation type="submission" date="2024-11" db="EMBL/GenBank/DDBJ databases">
        <title>Chromosome-level genome assembly of Eucalyptus globulus Labill. provides insights into its genome evolution.</title>
        <authorList>
            <person name="Li X."/>
        </authorList>
    </citation>
    <scope>NUCLEOTIDE SEQUENCE [LARGE SCALE GENOMIC DNA]</scope>
    <source>
        <strain evidence="2">CL2024</strain>
        <tissue evidence="2">Fresh tender leaves</tissue>
    </source>
</reference>
<accession>A0ABD3K017</accession>
<feature type="region of interest" description="Disordered" evidence="1">
    <location>
        <begin position="74"/>
        <end position="94"/>
    </location>
</feature>
<protein>
    <submittedName>
        <fullName evidence="2">Uncharacterized protein</fullName>
    </submittedName>
</protein>
<dbReference type="Proteomes" id="UP001634007">
    <property type="component" value="Unassembled WGS sequence"/>
</dbReference>